<comment type="similarity">
    <text evidence="2">Belongs to the autoinducer-2 exporter (AI-2E) (TC 2.A.86) family.</text>
</comment>
<dbReference type="PANTHER" id="PTHR21716:SF53">
    <property type="entry name" value="PERMEASE PERM-RELATED"/>
    <property type="match status" value="1"/>
</dbReference>
<evidence type="ECO:0000256" key="8">
    <source>
        <dbReference type="SAM" id="Phobius"/>
    </source>
</evidence>
<feature type="transmembrane region" description="Helical" evidence="8">
    <location>
        <begin position="164"/>
        <end position="191"/>
    </location>
</feature>
<dbReference type="GO" id="GO:0055085">
    <property type="term" value="P:transmembrane transport"/>
    <property type="evidence" value="ECO:0007669"/>
    <property type="project" value="TreeGrafter"/>
</dbReference>
<dbReference type="Pfam" id="PF01594">
    <property type="entry name" value="AI-2E_transport"/>
    <property type="match status" value="1"/>
</dbReference>
<dbReference type="Proteomes" id="UP000886884">
    <property type="component" value="Unassembled WGS sequence"/>
</dbReference>
<feature type="transmembrane region" description="Helical" evidence="8">
    <location>
        <begin position="324"/>
        <end position="357"/>
    </location>
</feature>
<dbReference type="InterPro" id="IPR002549">
    <property type="entry name" value="AI-2E-like"/>
</dbReference>
<evidence type="ECO:0000313" key="9">
    <source>
        <dbReference type="EMBL" id="HIV29159.1"/>
    </source>
</evidence>
<evidence type="ECO:0000256" key="4">
    <source>
        <dbReference type="ARBA" id="ARBA00022475"/>
    </source>
</evidence>
<dbReference type="AlphaFoldDB" id="A0A9D1P9X4"/>
<protein>
    <submittedName>
        <fullName evidence="9">AI-2E family transporter</fullName>
    </submittedName>
</protein>
<dbReference type="GO" id="GO:0005886">
    <property type="term" value="C:plasma membrane"/>
    <property type="evidence" value="ECO:0007669"/>
    <property type="project" value="UniProtKB-SubCell"/>
</dbReference>
<evidence type="ECO:0000256" key="3">
    <source>
        <dbReference type="ARBA" id="ARBA00022448"/>
    </source>
</evidence>
<evidence type="ECO:0000313" key="10">
    <source>
        <dbReference type="Proteomes" id="UP000886884"/>
    </source>
</evidence>
<feature type="transmembrane region" description="Helical" evidence="8">
    <location>
        <begin position="264"/>
        <end position="286"/>
    </location>
</feature>
<dbReference type="PANTHER" id="PTHR21716">
    <property type="entry name" value="TRANSMEMBRANE PROTEIN"/>
    <property type="match status" value="1"/>
</dbReference>
<name>A0A9D1P9X4_9FIRM</name>
<organism evidence="9 10">
    <name type="scientific">Candidatus Ornithocaccomicrobium faecavium</name>
    <dbReference type="NCBI Taxonomy" id="2840890"/>
    <lineage>
        <taxon>Bacteria</taxon>
        <taxon>Bacillati</taxon>
        <taxon>Bacillota</taxon>
        <taxon>Clostridia</taxon>
        <taxon>Candidatus Ornithocaccomicrobium</taxon>
    </lineage>
</organism>
<accession>A0A9D1P9X4</accession>
<evidence type="ECO:0000256" key="6">
    <source>
        <dbReference type="ARBA" id="ARBA00022989"/>
    </source>
</evidence>
<sequence>MKPICTRTLVKIALAAFALFLAIYYWPAMARFLGLLLSACLPLLLGLCFAYLINILMSFYERHFFPASQRRAILKMRPGLCLTLAILTLLGICAFIVGMAVPQLAACFRLLIAEIPAGVEQLLGWLASHDVLTPERMAEIEASLAGLNWQAWLESIAPTVMTGFLGAIGSVVSGTTTVFIALIFAIFTLLGKRRLFAQCARLLERYLSERRRGQVRYVSGILNECFHRFIVGQCTEAVLLGALCALGMLLFGMPHALMIGALTAFTALVPIVGAFIGGAIGAFLLLMESPAQALLFLVFIVVLQQLEGNLIYPHVVGSSLQLPSMWVLAAVTVGGGVLGILGTFLGVPLAASGYRLLKNDVNKRSPWYSSSSAGALSEPEEKQ</sequence>
<reference evidence="9" key="1">
    <citation type="submission" date="2020-10" db="EMBL/GenBank/DDBJ databases">
        <authorList>
            <person name="Gilroy R."/>
        </authorList>
    </citation>
    <scope>NUCLEOTIDE SEQUENCE</scope>
    <source>
        <strain evidence="9">CHK183-6373</strain>
    </source>
</reference>
<feature type="transmembrane region" description="Helical" evidence="8">
    <location>
        <begin position="32"/>
        <end position="59"/>
    </location>
</feature>
<gene>
    <name evidence="9" type="ORF">IAA64_14450</name>
</gene>
<feature type="transmembrane region" description="Helical" evidence="8">
    <location>
        <begin position="9"/>
        <end position="26"/>
    </location>
</feature>
<comment type="caution">
    <text evidence="9">The sequence shown here is derived from an EMBL/GenBank/DDBJ whole genome shotgun (WGS) entry which is preliminary data.</text>
</comment>
<feature type="transmembrane region" description="Helical" evidence="8">
    <location>
        <begin position="293"/>
        <end position="312"/>
    </location>
</feature>
<evidence type="ECO:0000256" key="7">
    <source>
        <dbReference type="ARBA" id="ARBA00023136"/>
    </source>
</evidence>
<evidence type="ECO:0000256" key="2">
    <source>
        <dbReference type="ARBA" id="ARBA00009773"/>
    </source>
</evidence>
<keyword evidence="4" id="KW-1003">Cell membrane</keyword>
<dbReference type="EMBL" id="DVOT01000257">
    <property type="protein sequence ID" value="HIV29159.1"/>
    <property type="molecule type" value="Genomic_DNA"/>
</dbReference>
<keyword evidence="6 8" id="KW-1133">Transmembrane helix</keyword>
<evidence type="ECO:0000256" key="5">
    <source>
        <dbReference type="ARBA" id="ARBA00022692"/>
    </source>
</evidence>
<comment type="subcellular location">
    <subcellularLocation>
        <location evidence="1">Cell membrane</location>
        <topology evidence="1">Multi-pass membrane protein</topology>
    </subcellularLocation>
</comment>
<feature type="transmembrane region" description="Helical" evidence="8">
    <location>
        <begin position="237"/>
        <end position="258"/>
    </location>
</feature>
<reference evidence="9" key="2">
    <citation type="journal article" date="2021" name="PeerJ">
        <title>Extensive microbial diversity within the chicken gut microbiome revealed by metagenomics and culture.</title>
        <authorList>
            <person name="Gilroy R."/>
            <person name="Ravi A."/>
            <person name="Getino M."/>
            <person name="Pursley I."/>
            <person name="Horton D.L."/>
            <person name="Alikhan N.F."/>
            <person name="Baker D."/>
            <person name="Gharbi K."/>
            <person name="Hall N."/>
            <person name="Watson M."/>
            <person name="Adriaenssens E.M."/>
            <person name="Foster-Nyarko E."/>
            <person name="Jarju S."/>
            <person name="Secka A."/>
            <person name="Antonio M."/>
            <person name="Oren A."/>
            <person name="Chaudhuri R.R."/>
            <person name="La Ragione R."/>
            <person name="Hildebrand F."/>
            <person name="Pallen M.J."/>
        </authorList>
    </citation>
    <scope>NUCLEOTIDE SEQUENCE</scope>
    <source>
        <strain evidence="9">CHK183-6373</strain>
    </source>
</reference>
<keyword evidence="3" id="KW-0813">Transport</keyword>
<evidence type="ECO:0000256" key="1">
    <source>
        <dbReference type="ARBA" id="ARBA00004651"/>
    </source>
</evidence>
<keyword evidence="7 8" id="KW-0472">Membrane</keyword>
<keyword evidence="5 8" id="KW-0812">Transmembrane</keyword>
<feature type="transmembrane region" description="Helical" evidence="8">
    <location>
        <begin position="80"/>
        <end position="101"/>
    </location>
</feature>
<proteinExistence type="inferred from homology"/>